<dbReference type="GO" id="GO:0003924">
    <property type="term" value="F:GTPase activity"/>
    <property type="evidence" value="ECO:0007669"/>
    <property type="project" value="InterPro"/>
</dbReference>
<evidence type="ECO:0000256" key="4">
    <source>
        <dbReference type="ARBA" id="ARBA00023136"/>
    </source>
</evidence>
<comment type="subcellular location">
    <subcellularLocation>
        <location evidence="1">Membrane</location>
    </subcellularLocation>
</comment>
<dbReference type="SUPFAM" id="SSF52540">
    <property type="entry name" value="P-loop containing nucleoside triphosphate hydrolases"/>
    <property type="match status" value="1"/>
</dbReference>
<dbReference type="SMART" id="SM00173">
    <property type="entry name" value="RAS"/>
    <property type="match status" value="1"/>
</dbReference>
<dbReference type="GO" id="GO:0016020">
    <property type="term" value="C:membrane"/>
    <property type="evidence" value="ECO:0007669"/>
    <property type="project" value="UniProtKB-SubCell"/>
</dbReference>
<dbReference type="PROSITE" id="PS51421">
    <property type="entry name" value="RAS"/>
    <property type="match status" value="1"/>
</dbReference>
<dbReference type="PANTHER" id="PTHR24072">
    <property type="entry name" value="RHO FAMILY GTPASE"/>
    <property type="match status" value="1"/>
</dbReference>
<organism evidence="5 6">
    <name type="scientific">Callorhinchus milii</name>
    <name type="common">Ghost shark</name>
    <dbReference type="NCBI Taxonomy" id="7868"/>
    <lineage>
        <taxon>Eukaryota</taxon>
        <taxon>Metazoa</taxon>
        <taxon>Chordata</taxon>
        <taxon>Craniata</taxon>
        <taxon>Vertebrata</taxon>
        <taxon>Chondrichthyes</taxon>
        <taxon>Holocephali</taxon>
        <taxon>Chimaeriformes</taxon>
        <taxon>Callorhinchidae</taxon>
        <taxon>Callorhinchus</taxon>
    </lineage>
</organism>
<evidence type="ECO:0000256" key="3">
    <source>
        <dbReference type="ARBA" id="ARBA00023134"/>
    </source>
</evidence>
<dbReference type="Gene3D" id="3.40.50.300">
    <property type="entry name" value="P-loop containing nucleotide triphosphate hydrolases"/>
    <property type="match status" value="1"/>
</dbReference>
<dbReference type="STRING" id="7868.ENSCMIP00000030971"/>
<accession>A0A4W3IU59</accession>
<reference evidence="5" key="4">
    <citation type="submission" date="2025-08" db="UniProtKB">
        <authorList>
            <consortium name="Ensembl"/>
        </authorList>
    </citation>
    <scope>IDENTIFICATION</scope>
</reference>
<keyword evidence="3" id="KW-0342">GTP-binding</keyword>
<proteinExistence type="predicted"/>
<reference evidence="6" key="1">
    <citation type="journal article" date="2006" name="Science">
        <title>Ancient noncoding elements conserved in the human genome.</title>
        <authorList>
            <person name="Venkatesh B."/>
            <person name="Kirkness E.F."/>
            <person name="Loh Y.H."/>
            <person name="Halpern A.L."/>
            <person name="Lee A.P."/>
            <person name="Johnson J."/>
            <person name="Dandona N."/>
            <person name="Viswanathan L.D."/>
            <person name="Tay A."/>
            <person name="Venter J.C."/>
            <person name="Strausberg R.L."/>
            <person name="Brenner S."/>
        </authorList>
    </citation>
    <scope>NUCLEOTIDE SEQUENCE [LARGE SCALE GENOMIC DNA]</scope>
</reference>
<dbReference type="CDD" id="cd00157">
    <property type="entry name" value="Rho"/>
    <property type="match status" value="1"/>
</dbReference>
<name>A0A4W3IU59_CALMI</name>
<evidence type="ECO:0000313" key="5">
    <source>
        <dbReference type="Ensembl" id="ENSCMIP00000030971.1"/>
    </source>
</evidence>
<keyword evidence="4" id="KW-0472">Membrane</keyword>
<dbReference type="Proteomes" id="UP000314986">
    <property type="component" value="Unassembled WGS sequence"/>
</dbReference>
<keyword evidence="2" id="KW-0547">Nucleotide-binding</keyword>
<dbReference type="Pfam" id="PF00071">
    <property type="entry name" value="Ras"/>
    <property type="match status" value="1"/>
</dbReference>
<dbReference type="GeneTree" id="ENSGT00940000155158"/>
<dbReference type="PROSITE" id="PS51419">
    <property type="entry name" value="RAB"/>
    <property type="match status" value="1"/>
</dbReference>
<dbReference type="OMA" id="NDWYPEV"/>
<reference evidence="6" key="3">
    <citation type="journal article" date="2014" name="Nature">
        <title>Elephant shark genome provides unique insights into gnathostome evolution.</title>
        <authorList>
            <consortium name="International Elephant Shark Genome Sequencing Consortium"/>
            <person name="Venkatesh B."/>
            <person name="Lee A.P."/>
            <person name="Ravi V."/>
            <person name="Maurya A.K."/>
            <person name="Lian M.M."/>
            <person name="Swann J.B."/>
            <person name="Ohta Y."/>
            <person name="Flajnik M.F."/>
            <person name="Sutoh Y."/>
            <person name="Kasahara M."/>
            <person name="Hoon S."/>
            <person name="Gangu V."/>
            <person name="Roy S.W."/>
            <person name="Irimia M."/>
            <person name="Korzh V."/>
            <person name="Kondrychyn I."/>
            <person name="Lim Z.W."/>
            <person name="Tay B.H."/>
            <person name="Tohari S."/>
            <person name="Kong K.W."/>
            <person name="Ho S."/>
            <person name="Lorente-Galdos B."/>
            <person name="Quilez J."/>
            <person name="Marques-Bonet T."/>
            <person name="Raney B.J."/>
            <person name="Ingham P.W."/>
            <person name="Tay A."/>
            <person name="Hillier L.W."/>
            <person name="Minx P."/>
            <person name="Boehm T."/>
            <person name="Wilson R.K."/>
            <person name="Brenner S."/>
            <person name="Warren W.C."/>
        </authorList>
    </citation>
    <scope>NUCLEOTIDE SEQUENCE [LARGE SCALE GENOMIC DNA]</scope>
</reference>
<dbReference type="SMART" id="SM00174">
    <property type="entry name" value="RHO"/>
    <property type="match status" value="1"/>
</dbReference>
<evidence type="ECO:0000256" key="1">
    <source>
        <dbReference type="ARBA" id="ARBA00004370"/>
    </source>
</evidence>
<dbReference type="InterPro" id="IPR005225">
    <property type="entry name" value="Small_GTP-bd"/>
</dbReference>
<reference evidence="6" key="2">
    <citation type="journal article" date="2007" name="PLoS Biol.">
        <title>Survey sequencing and comparative analysis of the elephant shark (Callorhinchus milii) genome.</title>
        <authorList>
            <person name="Venkatesh B."/>
            <person name="Kirkness E.F."/>
            <person name="Loh Y.H."/>
            <person name="Halpern A.L."/>
            <person name="Lee A.P."/>
            <person name="Johnson J."/>
            <person name="Dandona N."/>
            <person name="Viswanathan L.D."/>
            <person name="Tay A."/>
            <person name="Venter J.C."/>
            <person name="Strausberg R.L."/>
            <person name="Brenner S."/>
        </authorList>
    </citation>
    <scope>NUCLEOTIDE SEQUENCE [LARGE SCALE GENOMIC DNA]</scope>
</reference>
<dbReference type="NCBIfam" id="TIGR00231">
    <property type="entry name" value="small_GTP"/>
    <property type="match status" value="1"/>
</dbReference>
<evidence type="ECO:0000313" key="6">
    <source>
        <dbReference type="Proteomes" id="UP000314986"/>
    </source>
</evidence>
<dbReference type="GO" id="GO:0005525">
    <property type="term" value="F:GTP binding"/>
    <property type="evidence" value="ECO:0007669"/>
    <property type="project" value="UniProtKB-KW"/>
</dbReference>
<keyword evidence="6" id="KW-1185">Reference proteome</keyword>
<dbReference type="PRINTS" id="PR00449">
    <property type="entry name" value="RASTRNSFRMNG"/>
</dbReference>
<sequence>MTAQSSLAPRQVLERQTRLLLGDALVGKTSLIVCFTTGSFPQESMPTVWDTYRARLCVGGRTVSLSVRDTAAQEEHLLAARQFYYPQVDILILCFSVCDPVSFRGVWQNWYPEMLRHCPHLPVLLVGTQIDLRQDSATLLQLLRQETMPITTEQGIALARSIHADTYLECSARHRLGVEMVFEEAARIVLRRWAGHDRGRGSCVLT</sequence>
<reference evidence="5" key="5">
    <citation type="submission" date="2025-09" db="UniProtKB">
        <authorList>
            <consortium name="Ensembl"/>
        </authorList>
    </citation>
    <scope>IDENTIFICATION</scope>
</reference>
<dbReference type="InterPro" id="IPR027417">
    <property type="entry name" value="P-loop_NTPase"/>
</dbReference>
<dbReference type="InterPro" id="IPR001806">
    <property type="entry name" value="Small_GTPase"/>
</dbReference>
<dbReference type="InParanoid" id="A0A4W3IU59"/>
<dbReference type="AlphaFoldDB" id="A0A4W3IU59"/>
<dbReference type="FunFam" id="3.40.50.300:FF:002060">
    <property type="entry name" value="Rho family GTPase"/>
    <property type="match status" value="1"/>
</dbReference>
<dbReference type="Ensembl" id="ENSCMIT00000031443.1">
    <property type="protein sequence ID" value="ENSCMIP00000030971.1"/>
    <property type="gene ID" value="ENSCMIG00000013313.1"/>
</dbReference>
<dbReference type="PROSITE" id="PS51420">
    <property type="entry name" value="RHO"/>
    <property type="match status" value="1"/>
</dbReference>
<evidence type="ECO:0000256" key="2">
    <source>
        <dbReference type="ARBA" id="ARBA00022741"/>
    </source>
</evidence>
<protein>
    <submittedName>
        <fullName evidence="5">Ras homolog family member Gb</fullName>
    </submittedName>
</protein>
<dbReference type="InterPro" id="IPR003578">
    <property type="entry name" value="Small_GTPase_Rho"/>
</dbReference>
<dbReference type="SMART" id="SM00175">
    <property type="entry name" value="RAB"/>
    <property type="match status" value="1"/>
</dbReference>
<dbReference type="GO" id="GO:0007264">
    <property type="term" value="P:small GTPase-mediated signal transduction"/>
    <property type="evidence" value="ECO:0007669"/>
    <property type="project" value="InterPro"/>
</dbReference>